<evidence type="ECO:0000256" key="2">
    <source>
        <dbReference type="ARBA" id="ARBA00011255"/>
    </source>
</evidence>
<dbReference type="Pfam" id="PF07195">
    <property type="entry name" value="FliD_C"/>
    <property type="match status" value="1"/>
</dbReference>
<evidence type="ECO:0000256" key="3">
    <source>
        <dbReference type="ARBA" id="ARBA00023054"/>
    </source>
</evidence>
<name>A0A4Q1KM67_9SPHN</name>
<dbReference type="EMBL" id="SBKP01000001">
    <property type="protein sequence ID" value="RXR31063.1"/>
    <property type="molecule type" value="Genomic_DNA"/>
</dbReference>
<evidence type="ECO:0000313" key="9">
    <source>
        <dbReference type="Proteomes" id="UP000290958"/>
    </source>
</evidence>
<gene>
    <name evidence="8" type="ORF">EQG66_01955</name>
</gene>
<keyword evidence="8" id="KW-0966">Cell projection</keyword>
<comment type="subcellular location">
    <subcellularLocation>
        <location evidence="5">Secreted</location>
    </subcellularLocation>
    <subcellularLocation>
        <location evidence="5">Bacterial flagellum</location>
    </subcellularLocation>
</comment>
<feature type="domain" description="Flagellar hook-associated protein 2 C-terminal" evidence="7">
    <location>
        <begin position="225"/>
        <end position="445"/>
    </location>
</feature>
<accession>A0A4Q1KM67</accession>
<keyword evidence="8" id="KW-0969">Cilium</keyword>
<feature type="coiled-coil region" evidence="5">
    <location>
        <begin position="408"/>
        <end position="442"/>
    </location>
</feature>
<evidence type="ECO:0000259" key="7">
    <source>
        <dbReference type="Pfam" id="PF07195"/>
    </source>
</evidence>
<evidence type="ECO:0000256" key="4">
    <source>
        <dbReference type="ARBA" id="ARBA00023143"/>
    </source>
</evidence>
<dbReference type="GO" id="GO:0005576">
    <property type="term" value="C:extracellular region"/>
    <property type="evidence" value="ECO:0007669"/>
    <property type="project" value="UniProtKB-SubCell"/>
</dbReference>
<dbReference type="GO" id="GO:0009424">
    <property type="term" value="C:bacterial-type flagellum hook"/>
    <property type="evidence" value="ECO:0007669"/>
    <property type="project" value="UniProtKB-UniRule"/>
</dbReference>
<dbReference type="Proteomes" id="UP000290958">
    <property type="component" value="Unassembled WGS sequence"/>
</dbReference>
<keyword evidence="3 5" id="KW-0175">Coiled coil</keyword>
<reference evidence="9" key="1">
    <citation type="submission" date="2019-01" db="EMBL/GenBank/DDBJ databases">
        <title>Cytophagaceae bacterium strain CAR-16.</title>
        <authorList>
            <person name="Chen W.-M."/>
        </authorList>
    </citation>
    <scope>NUCLEOTIDE SEQUENCE [LARGE SCALE GENOMIC DNA]</scope>
    <source>
        <strain evidence="9">CHR27</strain>
    </source>
</reference>
<keyword evidence="5" id="KW-0964">Secreted</keyword>
<dbReference type="OrthoDB" id="7388356at2"/>
<dbReference type="PANTHER" id="PTHR30288">
    <property type="entry name" value="FLAGELLAR CAP/ASSEMBLY PROTEIN FLID"/>
    <property type="match status" value="1"/>
</dbReference>
<evidence type="ECO:0000259" key="6">
    <source>
        <dbReference type="Pfam" id="PF02465"/>
    </source>
</evidence>
<protein>
    <recommendedName>
        <fullName evidence="5">Flagellar hook-associated protein 2</fullName>
        <shortName evidence="5">HAP2</shortName>
    </recommendedName>
    <alternativeName>
        <fullName evidence="5">Flagellar cap protein</fullName>
    </alternativeName>
</protein>
<comment type="subunit">
    <text evidence="2 5">Homopentamer.</text>
</comment>
<sequence>MPTNIGSSIAAILGGTNSIDTGALVSQLVSATRGPREQVITSKQSLNSTRVSALASATGSLATFSAALTAAMQNANLAGQPVSNDPTIVSLSTLPGGKPQGLPAQIEVQQLAAAQVLESVNLPARTDPVGLGTLTLTTASGASTITIDSSNNTLDGLAAAINGANSGVTASVAVDNRGARLVLKGATGAANSFTLTKEVTDTADTNLARFTFNGTTGGMIRPQSALDSIIKIDGIEYRNNTNTVDTALPYVRIDLNKAAPGTLVTLATNQPTSTVKDLVNEFVSAYNSLRSALNTATAPGTDTSSAGTLAGDSGVRDMMRKLSALTTTGLATSGAYRSLSDIGVKTNQDGTLALDTTRLDAAIAADPAGVTQMLNPSVSTASTPGIAKVVADLKTSVEASGGSIAASKSKYDKLAADYAKQMEKLNEDMTDYEEQLSKVYSAMGTKLAALRATQSYLTQQIDAWTGGNNN</sequence>
<dbReference type="InterPro" id="IPR003481">
    <property type="entry name" value="FliD_N"/>
</dbReference>
<proteinExistence type="inferred from homology"/>
<dbReference type="InterPro" id="IPR040026">
    <property type="entry name" value="FliD"/>
</dbReference>
<comment type="similarity">
    <text evidence="1 5">Belongs to the FliD family.</text>
</comment>
<comment type="function">
    <text evidence="5">Required for morphogenesis and for the elongation of the flagellar filament by facilitating polymerization of the flagellin monomers at the tip of growing filament. Forms a capping structure, which prevents flagellin subunits (transported through the central channel of the flagellum) from leaking out without polymerization at the distal end.</text>
</comment>
<keyword evidence="4 5" id="KW-0975">Bacterial flagellum</keyword>
<organism evidence="8 9">
    <name type="scientific">Sphingobium fluviale</name>
    <dbReference type="NCBI Taxonomy" id="2506423"/>
    <lineage>
        <taxon>Bacteria</taxon>
        <taxon>Pseudomonadati</taxon>
        <taxon>Pseudomonadota</taxon>
        <taxon>Alphaproteobacteria</taxon>
        <taxon>Sphingomonadales</taxon>
        <taxon>Sphingomonadaceae</taxon>
        <taxon>Sphingobium</taxon>
    </lineage>
</organism>
<dbReference type="GO" id="GO:0007155">
    <property type="term" value="P:cell adhesion"/>
    <property type="evidence" value="ECO:0007669"/>
    <property type="project" value="InterPro"/>
</dbReference>
<evidence type="ECO:0000256" key="1">
    <source>
        <dbReference type="ARBA" id="ARBA00009764"/>
    </source>
</evidence>
<evidence type="ECO:0000256" key="5">
    <source>
        <dbReference type="RuleBase" id="RU362066"/>
    </source>
</evidence>
<dbReference type="GO" id="GO:0009421">
    <property type="term" value="C:bacterial-type flagellum filament cap"/>
    <property type="evidence" value="ECO:0007669"/>
    <property type="project" value="InterPro"/>
</dbReference>
<feature type="domain" description="Flagellar hook-associated protein 2 N-terminal" evidence="6">
    <location>
        <begin position="18"/>
        <end position="115"/>
    </location>
</feature>
<keyword evidence="8" id="KW-0282">Flagellum</keyword>
<keyword evidence="9" id="KW-1185">Reference proteome</keyword>
<dbReference type="PANTHER" id="PTHR30288:SF0">
    <property type="entry name" value="FLAGELLAR HOOK-ASSOCIATED PROTEIN 2"/>
    <property type="match status" value="1"/>
</dbReference>
<dbReference type="Pfam" id="PF02465">
    <property type="entry name" value="FliD_N"/>
    <property type="match status" value="1"/>
</dbReference>
<dbReference type="InterPro" id="IPR010809">
    <property type="entry name" value="FliD_C"/>
</dbReference>
<dbReference type="GO" id="GO:0071973">
    <property type="term" value="P:bacterial-type flagellum-dependent cell motility"/>
    <property type="evidence" value="ECO:0007669"/>
    <property type="project" value="TreeGrafter"/>
</dbReference>
<dbReference type="RefSeq" id="WP_129402831.1">
    <property type="nucleotide sequence ID" value="NZ_SBKP01000001.1"/>
</dbReference>
<comment type="caution">
    <text evidence="8">The sequence shown here is derived from an EMBL/GenBank/DDBJ whole genome shotgun (WGS) entry which is preliminary data.</text>
</comment>
<evidence type="ECO:0000313" key="8">
    <source>
        <dbReference type="EMBL" id="RXR31063.1"/>
    </source>
</evidence>
<dbReference type="AlphaFoldDB" id="A0A4Q1KM67"/>